<protein>
    <submittedName>
        <fullName evidence="3">Uncharacterized protein</fullName>
    </submittedName>
</protein>
<dbReference type="WBParaSite" id="MBELARI_LOCUS8675">
    <property type="protein sequence ID" value="MBELARI_LOCUS8675"/>
    <property type="gene ID" value="MBELARI_LOCUS8675"/>
</dbReference>
<dbReference type="AlphaFoldDB" id="A0AAF3FRD5"/>
<evidence type="ECO:0000313" key="3">
    <source>
        <dbReference type="WBParaSite" id="MBELARI_LOCUS8675"/>
    </source>
</evidence>
<proteinExistence type="predicted"/>
<sequence length="533" mass="59251">MSLLDELPSTPTQPLTQLGRMASEIQIRRTGRSQIWAMNDSELAEMTNFSLRTIRGLMEEADRERNGPFGAAMAQVVTIERHVPTHAHIAITAEMTPASPIDVDPPNDHDERERPDIDFNSLPENSRHVLQSLFTSTTNRSNEPVGRILSRLNPDENPNTNNLIGILNFLIGECLGMVDLISLMGGRLDSIGRHRNAFRRLIIEHFLFDNSRPSLNDITSAAARMAVDSTTIRDLVQNGGGEITVNAFESTWDVPETAVRIERIAIERLLQTLFNQELTDNIFATTAQSIITQYLHRMMILGNMATGGRPYGYERLIQQYLVRDGAAFLGDQNTSTIHFVRDACLQHLRRLAAGDNGGTSIEDLKDVLVAHLAGSAPKKMRHDCGVENQDSSRGTSFSAARVNERDIETRSESWQGNVPVSWVSTLNADVTRIAQSSRTTFRSPAFQQIFGRNASYQSARSVTDEAFLSALEMVTHTVGAPQSPMHLTLDGNDYQQLQEIILNNATQDLEIAENDSERFPTLSQIQEQGGSKI</sequence>
<feature type="region of interest" description="Disordered" evidence="1">
    <location>
        <begin position="380"/>
        <end position="400"/>
    </location>
</feature>
<organism evidence="2 3">
    <name type="scientific">Mesorhabditis belari</name>
    <dbReference type="NCBI Taxonomy" id="2138241"/>
    <lineage>
        <taxon>Eukaryota</taxon>
        <taxon>Metazoa</taxon>
        <taxon>Ecdysozoa</taxon>
        <taxon>Nematoda</taxon>
        <taxon>Chromadorea</taxon>
        <taxon>Rhabditida</taxon>
        <taxon>Rhabditina</taxon>
        <taxon>Rhabditomorpha</taxon>
        <taxon>Rhabditoidea</taxon>
        <taxon>Rhabditidae</taxon>
        <taxon>Mesorhabditinae</taxon>
        <taxon>Mesorhabditis</taxon>
    </lineage>
</organism>
<accession>A0AAF3FRD5</accession>
<evidence type="ECO:0000313" key="2">
    <source>
        <dbReference type="Proteomes" id="UP000887575"/>
    </source>
</evidence>
<feature type="compositionally biased region" description="Basic and acidic residues" evidence="1">
    <location>
        <begin position="106"/>
        <end position="117"/>
    </location>
</feature>
<evidence type="ECO:0000256" key="1">
    <source>
        <dbReference type="SAM" id="MobiDB-lite"/>
    </source>
</evidence>
<reference evidence="3" key="1">
    <citation type="submission" date="2024-02" db="UniProtKB">
        <authorList>
            <consortium name="WormBaseParasite"/>
        </authorList>
    </citation>
    <scope>IDENTIFICATION</scope>
</reference>
<keyword evidence="2" id="KW-1185">Reference proteome</keyword>
<name>A0AAF3FRD5_9BILA</name>
<dbReference type="Proteomes" id="UP000887575">
    <property type="component" value="Unassembled WGS sequence"/>
</dbReference>
<feature type="region of interest" description="Disordered" evidence="1">
    <location>
        <begin position="97"/>
        <end position="122"/>
    </location>
</feature>
<feature type="compositionally biased region" description="Polar residues" evidence="1">
    <location>
        <begin position="388"/>
        <end position="398"/>
    </location>
</feature>